<organism evidence="2 3">
    <name type="scientific">Dissostichus mawsoni</name>
    <name type="common">Antarctic cod</name>
    <dbReference type="NCBI Taxonomy" id="36200"/>
    <lineage>
        <taxon>Eukaryota</taxon>
        <taxon>Metazoa</taxon>
        <taxon>Chordata</taxon>
        <taxon>Craniata</taxon>
        <taxon>Vertebrata</taxon>
        <taxon>Euteleostomi</taxon>
        <taxon>Actinopterygii</taxon>
        <taxon>Neopterygii</taxon>
        <taxon>Teleostei</taxon>
        <taxon>Neoteleostei</taxon>
        <taxon>Acanthomorphata</taxon>
        <taxon>Eupercaria</taxon>
        <taxon>Perciformes</taxon>
        <taxon>Notothenioidei</taxon>
        <taxon>Nototheniidae</taxon>
        <taxon>Dissostichus</taxon>
    </lineage>
</organism>
<dbReference type="Gene3D" id="1.20.890.10">
    <property type="entry name" value="cAMP-dependent protein kinase regulatory subunit, dimerization-anchoring domain"/>
    <property type="match status" value="1"/>
</dbReference>
<keyword evidence="3" id="KW-1185">Reference proteome</keyword>
<feature type="non-terminal residue" evidence="2">
    <location>
        <position position="1"/>
    </location>
</feature>
<dbReference type="PANTHER" id="PTHR21847:SF1">
    <property type="entry name" value="EF-HAND CALCIUM-BINDING DOMAIN-CONTAINING PROTEIN 10"/>
    <property type="match status" value="1"/>
</dbReference>
<accession>A0A7J5Z0K9</accession>
<protein>
    <recommendedName>
        <fullName evidence="1">EFCAB10 C-terminal EF-hand domain-containing protein</fullName>
    </recommendedName>
</protein>
<reference evidence="2 3" key="1">
    <citation type="submission" date="2020-03" db="EMBL/GenBank/DDBJ databases">
        <title>Dissostichus mawsoni Genome sequencing and assembly.</title>
        <authorList>
            <person name="Park H."/>
        </authorList>
    </citation>
    <scope>NUCLEOTIDE SEQUENCE [LARGE SCALE GENOMIC DNA]</scope>
    <source>
        <strain evidence="2">DM0001</strain>
        <tissue evidence="2">Muscle</tissue>
    </source>
</reference>
<dbReference type="AlphaFoldDB" id="A0A7J5Z0K9"/>
<dbReference type="SUPFAM" id="SSF47391">
    <property type="entry name" value="Dimerization-anchoring domain of cAMP-dependent PK regulatory subunit"/>
    <property type="match status" value="1"/>
</dbReference>
<gene>
    <name evidence="2" type="ORF">F7725_023241</name>
</gene>
<dbReference type="InterPro" id="IPR056587">
    <property type="entry name" value="EF_EFCAB10_C"/>
</dbReference>
<proteinExistence type="predicted"/>
<name>A0A7J5Z0K9_DISMA</name>
<sequence length="98" mass="11227">MATQREEDAAEYLKKHNIIQLLDNLSCMLFFHRPEKPREFLIEQLEQLKISQQTGMKGPNLFNNANLDAVFGILDPTNQKHITFAQYKQGKHGKGSLG</sequence>
<dbReference type="OrthoDB" id="10260455at2759"/>
<dbReference type="InterPro" id="IPR039879">
    <property type="entry name" value="EFC10"/>
</dbReference>
<comment type="caution">
    <text evidence="2">The sequence shown here is derived from an EMBL/GenBank/DDBJ whole genome shotgun (WGS) entry which is preliminary data.</text>
</comment>
<dbReference type="Proteomes" id="UP000518266">
    <property type="component" value="Unassembled WGS sequence"/>
</dbReference>
<dbReference type="Pfam" id="PF24548">
    <property type="entry name" value="EF_EFCAB10_C"/>
    <property type="match status" value="1"/>
</dbReference>
<evidence type="ECO:0000313" key="3">
    <source>
        <dbReference type="Proteomes" id="UP000518266"/>
    </source>
</evidence>
<dbReference type="EMBL" id="JAAKFY010000007">
    <property type="protein sequence ID" value="KAF3855186.1"/>
    <property type="molecule type" value="Genomic_DNA"/>
</dbReference>
<dbReference type="CDD" id="cd22976">
    <property type="entry name" value="DD_EFCAB10"/>
    <property type="match status" value="1"/>
</dbReference>
<evidence type="ECO:0000313" key="2">
    <source>
        <dbReference type="EMBL" id="KAF3855186.1"/>
    </source>
</evidence>
<feature type="domain" description="EFCAB10 C-terminal EF-hand" evidence="1">
    <location>
        <begin position="65"/>
        <end position="89"/>
    </location>
</feature>
<evidence type="ECO:0000259" key="1">
    <source>
        <dbReference type="Pfam" id="PF24548"/>
    </source>
</evidence>
<dbReference type="PANTHER" id="PTHR21847">
    <property type="entry name" value="EF-HAND CALCIUM-BINDING DOMAIN-CONTAINING PROTEIN 10"/>
    <property type="match status" value="1"/>
</dbReference>
<dbReference type="InterPro" id="IPR049760">
    <property type="entry name" value="DD_EFCAB10"/>
</dbReference>